<proteinExistence type="predicted"/>
<dbReference type="GO" id="GO:0005829">
    <property type="term" value="C:cytosol"/>
    <property type="evidence" value="ECO:0007669"/>
    <property type="project" value="TreeGrafter"/>
</dbReference>
<dbReference type="PANTHER" id="PTHR11365">
    <property type="entry name" value="5-OXOPROLINASE RELATED"/>
    <property type="match status" value="1"/>
</dbReference>
<dbReference type="InterPro" id="IPR003692">
    <property type="entry name" value="Hydantoinase_B"/>
</dbReference>
<organism evidence="2 3">
    <name type="scientific">Rhodothermus marinus (strain ATCC 43812 / DSM 4252 / R-10)</name>
    <name type="common">Rhodothermus obamensis</name>
    <dbReference type="NCBI Taxonomy" id="518766"/>
    <lineage>
        <taxon>Bacteria</taxon>
        <taxon>Pseudomonadati</taxon>
        <taxon>Rhodothermota</taxon>
        <taxon>Rhodothermia</taxon>
        <taxon>Rhodothermales</taxon>
        <taxon>Rhodothermaceae</taxon>
        <taxon>Rhodothermus</taxon>
    </lineage>
</organism>
<evidence type="ECO:0000313" key="3">
    <source>
        <dbReference type="Proteomes" id="UP000002221"/>
    </source>
</evidence>
<dbReference type="RefSeq" id="WP_012843566.1">
    <property type="nucleotide sequence ID" value="NC_013501.1"/>
</dbReference>
<evidence type="ECO:0000259" key="1">
    <source>
        <dbReference type="Pfam" id="PF02538"/>
    </source>
</evidence>
<feature type="domain" description="Hydantoinase B/oxoprolinase" evidence="1">
    <location>
        <begin position="2"/>
        <end position="518"/>
    </location>
</feature>
<dbReference type="AlphaFoldDB" id="D0MHJ6"/>
<protein>
    <submittedName>
        <fullName evidence="2">5-oxoprolinase (ATP-hydrolyzing)</fullName>
        <ecNumber evidence="2">3.5.2.9</ecNumber>
    </submittedName>
</protein>
<dbReference type="GO" id="GO:0006749">
    <property type="term" value="P:glutathione metabolic process"/>
    <property type="evidence" value="ECO:0007669"/>
    <property type="project" value="TreeGrafter"/>
</dbReference>
<accession>D0MHJ6</accession>
<dbReference type="Proteomes" id="UP000002221">
    <property type="component" value="Chromosome"/>
</dbReference>
<sequence>MDPVRLEIFRHLLAAVAEEMGAVLRRTGFSPNIKERRDYSCALFTSDGELVAQAAHIPVHLGALPLSVQTCREAFPELKPGDAVLLNDPFRGGTHLPDLTLVSPVFVEGQLLGFVASRAHHADIGGMAPGSMPLSREIFQEGLIIPPVKLMERGRPNRTVWELLLANVRTPDERRGDLRAQLAANERGVRRLQELAAAYGLDTLRAAFRALLDYAERLMRTLLQTLPDGTWRFEDALDDDGISEAPLWIRVALTIADDTATIDFSETDPQCAGSLNAVRAITVSAVYYVFRALLGYDVPANAGCLRPLRIVTRPGTLVDARPPAAVAGGNVETSQRIVDVLLGALAQVCPDRIPAASQGTMNNLTIGGLDPRTGRYYAYYETLAGGAGALPDADGTSAVHTHMTNTLNTPVEALEYAYPLRVTHYAIRDGSGGAGRHRGGDGLIREIELLAPAQVTWLTERRRRAPYGLAGGAPGQPGRNLWIHRGEVRQMPGKTSFQAEAGDRIRIETPGGGGWGPPA</sequence>
<reference evidence="2 3" key="1">
    <citation type="journal article" date="2009" name="Stand. Genomic Sci.">
        <title>Complete genome sequence of Rhodothermus marinus type strain (R-10).</title>
        <authorList>
            <person name="Nolan M."/>
            <person name="Tindall B.J."/>
            <person name="Pomrenke H."/>
            <person name="Lapidus A."/>
            <person name="Copeland A."/>
            <person name="Glavina Del Rio T."/>
            <person name="Lucas S."/>
            <person name="Chen F."/>
            <person name="Tice H."/>
            <person name="Cheng J.F."/>
            <person name="Saunders E."/>
            <person name="Han C."/>
            <person name="Bruce D."/>
            <person name="Goodwin L."/>
            <person name="Chain P."/>
            <person name="Pitluck S."/>
            <person name="Ovchinikova G."/>
            <person name="Pati A."/>
            <person name="Ivanova N."/>
            <person name="Mavromatis K."/>
            <person name="Chen A."/>
            <person name="Palaniappan K."/>
            <person name="Land M."/>
            <person name="Hauser L."/>
            <person name="Chang Y.J."/>
            <person name="Jeffries C.D."/>
            <person name="Brettin T."/>
            <person name="Goker M."/>
            <person name="Bristow J."/>
            <person name="Eisen J.A."/>
            <person name="Markowitz V."/>
            <person name="Hugenholtz P."/>
            <person name="Kyrpides N.C."/>
            <person name="Klenk H.P."/>
            <person name="Detter J.C."/>
        </authorList>
    </citation>
    <scope>NUCLEOTIDE SEQUENCE [LARGE SCALE GENOMIC DNA]</scope>
    <source>
        <strain evidence="3">ATCC 43812 / DSM 4252 / R-10</strain>
    </source>
</reference>
<dbReference type="EC" id="3.5.2.9" evidence="2"/>
<gene>
    <name evidence="2" type="ordered locus">Rmar_1062</name>
</gene>
<dbReference type="EMBL" id="CP001807">
    <property type="protein sequence ID" value="ACY47954.1"/>
    <property type="molecule type" value="Genomic_DNA"/>
</dbReference>
<dbReference type="InterPro" id="IPR045079">
    <property type="entry name" value="Oxoprolinase-like"/>
</dbReference>
<name>D0MHJ6_RHOM4</name>
<dbReference type="eggNOG" id="COG0146">
    <property type="taxonomic scope" value="Bacteria"/>
</dbReference>
<dbReference type="Pfam" id="PF02538">
    <property type="entry name" value="Hydantoinase_B"/>
    <property type="match status" value="1"/>
</dbReference>
<dbReference type="PANTHER" id="PTHR11365:SF23">
    <property type="entry name" value="HYPOTHETICAL 5-OXOPROLINASE (EUROFUNG)-RELATED"/>
    <property type="match status" value="1"/>
</dbReference>
<keyword evidence="3" id="KW-1185">Reference proteome</keyword>
<dbReference type="HOGENOM" id="CLU_020413_1_0_10"/>
<dbReference type="GO" id="GO:0017168">
    <property type="term" value="F:5-oxoprolinase (ATP-hydrolyzing) activity"/>
    <property type="evidence" value="ECO:0007669"/>
    <property type="project" value="UniProtKB-EC"/>
</dbReference>
<dbReference type="STRING" id="518766.Rmar_1062"/>
<dbReference type="KEGG" id="rmr:Rmar_1062"/>
<keyword evidence="2" id="KW-0378">Hydrolase</keyword>
<dbReference type="OrthoDB" id="9768323at2"/>
<evidence type="ECO:0000313" key="2">
    <source>
        <dbReference type="EMBL" id="ACY47954.1"/>
    </source>
</evidence>